<evidence type="ECO:0000256" key="5">
    <source>
        <dbReference type="ARBA" id="ARBA00022694"/>
    </source>
</evidence>
<organism evidence="8 9">
    <name type="scientific">Roseivirga thermotolerans</name>
    <dbReference type="NCBI Taxonomy" id="1758176"/>
    <lineage>
        <taxon>Bacteria</taxon>
        <taxon>Pseudomonadati</taxon>
        <taxon>Bacteroidota</taxon>
        <taxon>Cytophagia</taxon>
        <taxon>Cytophagales</taxon>
        <taxon>Roseivirgaceae</taxon>
        <taxon>Roseivirga</taxon>
    </lineage>
</organism>
<evidence type="ECO:0000313" key="9">
    <source>
        <dbReference type="Proteomes" id="UP000658258"/>
    </source>
</evidence>
<sequence length="219" mass="24574">MKVTTEACIFGALSAQLSQPHNPNRILDIGTGTGLLALMKAQHTQCAIDAVEINDEAFLQARENFYVSPWKNRLSLFHTDIDHFEPNTTYDLIISNPPFFENHLQGGNSAKNQALHTNTLGYHQLAVCINRLLSPKGNAHILLPPQPMQVFEALAKDLGLYTQQKVSIYNRPGSALFREVVSIGRTPINTTKQNFIIREVGNEYSKEFVGLLQPYYLHL</sequence>
<dbReference type="InterPro" id="IPR022882">
    <property type="entry name" value="tRNA_adenine-N6_MeTrfase"/>
</dbReference>
<protein>
    <recommendedName>
        <fullName evidence="6">tRNA1(Val) (adenine(37)-N6)-methyltransferase</fullName>
        <ecNumber evidence="6">2.1.1.223</ecNumber>
    </recommendedName>
    <alternativeName>
        <fullName evidence="6">tRNA m6A37 methyltransferase</fullName>
    </alternativeName>
</protein>
<dbReference type="InterPro" id="IPR007848">
    <property type="entry name" value="Small_mtfrase_dom"/>
</dbReference>
<comment type="function">
    <text evidence="6">Specifically methylates the adenine in position 37 of tRNA(1)(Val) (anticodon cmo5UAC).</text>
</comment>
<evidence type="ECO:0000256" key="4">
    <source>
        <dbReference type="ARBA" id="ARBA00022691"/>
    </source>
</evidence>
<dbReference type="EC" id="2.1.1.223" evidence="6"/>
<dbReference type="InterPro" id="IPR002052">
    <property type="entry name" value="DNA_methylase_N6_adenine_CS"/>
</dbReference>
<keyword evidence="1 6" id="KW-0963">Cytoplasm</keyword>
<dbReference type="Pfam" id="PF05175">
    <property type="entry name" value="MTS"/>
    <property type="match status" value="1"/>
</dbReference>
<feature type="domain" description="Methyltransferase small" evidence="7">
    <location>
        <begin position="18"/>
        <end position="103"/>
    </location>
</feature>
<evidence type="ECO:0000256" key="2">
    <source>
        <dbReference type="ARBA" id="ARBA00022603"/>
    </source>
</evidence>
<dbReference type="InterPro" id="IPR050210">
    <property type="entry name" value="tRNA_Adenine-N(6)_MTase"/>
</dbReference>
<dbReference type="SUPFAM" id="SSF53335">
    <property type="entry name" value="S-adenosyl-L-methionine-dependent methyltransferases"/>
    <property type="match status" value="1"/>
</dbReference>
<reference evidence="9" key="1">
    <citation type="journal article" date="2019" name="Int. J. Syst. Evol. Microbiol.">
        <title>The Global Catalogue of Microorganisms (GCM) 10K type strain sequencing project: providing services to taxonomists for standard genome sequencing and annotation.</title>
        <authorList>
            <consortium name="The Broad Institute Genomics Platform"/>
            <consortium name="The Broad Institute Genome Sequencing Center for Infectious Disease"/>
            <person name="Wu L."/>
            <person name="Ma J."/>
        </authorList>
    </citation>
    <scope>NUCLEOTIDE SEQUENCE [LARGE SCALE GENOMIC DNA]</scope>
    <source>
        <strain evidence="9">CGMCC 1.15111</strain>
    </source>
</reference>
<keyword evidence="3 6" id="KW-0808">Transferase</keyword>
<dbReference type="Proteomes" id="UP000658258">
    <property type="component" value="Unassembled WGS sequence"/>
</dbReference>
<evidence type="ECO:0000259" key="7">
    <source>
        <dbReference type="Pfam" id="PF05175"/>
    </source>
</evidence>
<name>A0ABQ3I8Y1_9BACT</name>
<dbReference type="Gene3D" id="3.40.50.150">
    <property type="entry name" value="Vaccinia Virus protein VP39"/>
    <property type="match status" value="1"/>
</dbReference>
<evidence type="ECO:0000256" key="6">
    <source>
        <dbReference type="HAMAP-Rule" id="MF_01872"/>
    </source>
</evidence>
<comment type="catalytic activity">
    <reaction evidence="6">
        <text>adenosine(37) in tRNA1(Val) + S-adenosyl-L-methionine = N(6)-methyladenosine(37) in tRNA1(Val) + S-adenosyl-L-homocysteine + H(+)</text>
        <dbReference type="Rhea" id="RHEA:43160"/>
        <dbReference type="Rhea" id="RHEA-COMP:10369"/>
        <dbReference type="Rhea" id="RHEA-COMP:10370"/>
        <dbReference type="ChEBI" id="CHEBI:15378"/>
        <dbReference type="ChEBI" id="CHEBI:57856"/>
        <dbReference type="ChEBI" id="CHEBI:59789"/>
        <dbReference type="ChEBI" id="CHEBI:74411"/>
        <dbReference type="ChEBI" id="CHEBI:74449"/>
        <dbReference type="EC" id="2.1.1.223"/>
    </reaction>
</comment>
<comment type="subcellular location">
    <subcellularLocation>
        <location evidence="6">Cytoplasm</location>
    </subcellularLocation>
</comment>
<keyword evidence="5 6" id="KW-0819">tRNA processing</keyword>
<evidence type="ECO:0000313" key="8">
    <source>
        <dbReference type="EMBL" id="GHE61612.1"/>
    </source>
</evidence>
<dbReference type="PROSITE" id="PS00092">
    <property type="entry name" value="N6_MTASE"/>
    <property type="match status" value="1"/>
</dbReference>
<dbReference type="EMBL" id="BNAG01000002">
    <property type="protein sequence ID" value="GHE61612.1"/>
    <property type="molecule type" value="Genomic_DNA"/>
</dbReference>
<gene>
    <name evidence="8" type="ORF">GCM10011340_15790</name>
</gene>
<dbReference type="PANTHER" id="PTHR47739">
    <property type="entry name" value="TRNA1(VAL) (ADENINE(37)-N6)-METHYLTRANSFERASE"/>
    <property type="match status" value="1"/>
</dbReference>
<accession>A0ABQ3I8Y1</accession>
<dbReference type="HAMAP" id="MF_01872">
    <property type="entry name" value="tRNA_methyltr_YfiC"/>
    <property type="match status" value="1"/>
</dbReference>
<dbReference type="CDD" id="cd02440">
    <property type="entry name" value="AdoMet_MTases"/>
    <property type="match status" value="1"/>
</dbReference>
<evidence type="ECO:0000256" key="1">
    <source>
        <dbReference type="ARBA" id="ARBA00022490"/>
    </source>
</evidence>
<dbReference type="PANTHER" id="PTHR47739:SF1">
    <property type="entry name" value="TRNA1(VAL) (ADENINE(37)-N6)-METHYLTRANSFERASE"/>
    <property type="match status" value="1"/>
</dbReference>
<comment type="similarity">
    <text evidence="6">Belongs to the methyltransferase superfamily. tRNA (adenine-N(6)-)-methyltransferase family.</text>
</comment>
<proteinExistence type="inferred from homology"/>
<evidence type="ECO:0000256" key="3">
    <source>
        <dbReference type="ARBA" id="ARBA00022679"/>
    </source>
</evidence>
<keyword evidence="9" id="KW-1185">Reference proteome</keyword>
<keyword evidence="2 6" id="KW-0489">Methyltransferase</keyword>
<comment type="caution">
    <text evidence="8">The sequence shown here is derived from an EMBL/GenBank/DDBJ whole genome shotgun (WGS) entry which is preliminary data.</text>
</comment>
<dbReference type="InterPro" id="IPR029063">
    <property type="entry name" value="SAM-dependent_MTases_sf"/>
</dbReference>
<keyword evidence="4 6" id="KW-0949">S-adenosyl-L-methionine</keyword>